<reference evidence="3 4" key="1">
    <citation type="submission" date="2024-05" db="EMBL/GenBank/DDBJ databases">
        <authorList>
            <person name="Wallberg A."/>
        </authorList>
    </citation>
    <scope>NUCLEOTIDE SEQUENCE [LARGE SCALE GENOMIC DNA]</scope>
</reference>
<dbReference type="SMART" id="SM00034">
    <property type="entry name" value="CLECT"/>
    <property type="match status" value="1"/>
</dbReference>
<dbReference type="PROSITE" id="PS50041">
    <property type="entry name" value="C_TYPE_LECTIN_2"/>
    <property type="match status" value="1"/>
</dbReference>
<name>A0AAV2QTS5_MEGNR</name>
<evidence type="ECO:0000313" key="3">
    <source>
        <dbReference type="EMBL" id="CAL4098276.1"/>
    </source>
</evidence>
<feature type="signal peptide" evidence="1">
    <location>
        <begin position="1"/>
        <end position="24"/>
    </location>
</feature>
<comment type="caution">
    <text evidence="3">The sequence shown here is derived from an EMBL/GenBank/DDBJ whole genome shotgun (WGS) entry which is preliminary data.</text>
</comment>
<dbReference type="SUPFAM" id="SSF58104">
    <property type="entry name" value="Methyl-accepting chemotaxis protein (MCP) signaling domain"/>
    <property type="match status" value="1"/>
</dbReference>
<keyword evidence="4" id="KW-1185">Reference proteome</keyword>
<dbReference type="InterPro" id="IPR001304">
    <property type="entry name" value="C-type_lectin-like"/>
</dbReference>
<dbReference type="AlphaFoldDB" id="A0AAV2QTS5"/>
<evidence type="ECO:0000313" key="4">
    <source>
        <dbReference type="Proteomes" id="UP001497623"/>
    </source>
</evidence>
<protein>
    <recommendedName>
        <fullName evidence="2">C-type lectin domain-containing protein</fullName>
    </recommendedName>
</protein>
<keyword evidence="1" id="KW-0732">Signal</keyword>
<sequence length="370" mass="42465">MAWTYSAIILLLLSLLAQTGYVQACNDDCKDDLIQRFANLLDNKNSVLENKYNLKMEQISNTLTSHHDSIILMSHDLQSVKTRVEKYERNFEELKTLNFFIISQITDHLAQDRATQNPSSSQNINDLNDPINDLKTLTRESNVIMNEIRESIEDYKGTSNTTTQKLNDILENIEEMDLTMMKADNTTTQKLNDILENIEAMDQTMMEADNVTMDFMKMLSNEVERCPKGYLKIPASGECFKIYFDKFRSWTEANELCRAEGLTMAKPNDPVTLRNYINTHYGYPTSGKWPWVWLAARSTGSYFQWQPNGGRITSSSPLWWSSPGSSPSSRYCLYLLTEDSELKSKPQQPYSWSLCSYSGGFYALCQLVSE</sequence>
<dbReference type="Proteomes" id="UP001497623">
    <property type="component" value="Unassembled WGS sequence"/>
</dbReference>
<accession>A0AAV2QTS5</accession>
<gene>
    <name evidence="3" type="ORF">MNOR_LOCUS16186</name>
</gene>
<feature type="domain" description="C-type lectin" evidence="2">
    <location>
        <begin position="235"/>
        <end position="366"/>
    </location>
</feature>
<organism evidence="3 4">
    <name type="scientific">Meganyctiphanes norvegica</name>
    <name type="common">Northern krill</name>
    <name type="synonym">Thysanopoda norvegica</name>
    <dbReference type="NCBI Taxonomy" id="48144"/>
    <lineage>
        <taxon>Eukaryota</taxon>
        <taxon>Metazoa</taxon>
        <taxon>Ecdysozoa</taxon>
        <taxon>Arthropoda</taxon>
        <taxon>Crustacea</taxon>
        <taxon>Multicrustacea</taxon>
        <taxon>Malacostraca</taxon>
        <taxon>Eumalacostraca</taxon>
        <taxon>Eucarida</taxon>
        <taxon>Euphausiacea</taxon>
        <taxon>Euphausiidae</taxon>
        <taxon>Meganyctiphanes</taxon>
    </lineage>
</organism>
<dbReference type="InterPro" id="IPR016187">
    <property type="entry name" value="CTDL_fold"/>
</dbReference>
<feature type="chain" id="PRO_5043774607" description="C-type lectin domain-containing protein" evidence="1">
    <location>
        <begin position="25"/>
        <end position="370"/>
    </location>
</feature>
<dbReference type="InterPro" id="IPR016186">
    <property type="entry name" value="C-type_lectin-like/link_sf"/>
</dbReference>
<dbReference type="Gene3D" id="3.10.100.10">
    <property type="entry name" value="Mannose-Binding Protein A, subunit A"/>
    <property type="match status" value="1"/>
</dbReference>
<proteinExistence type="predicted"/>
<dbReference type="SUPFAM" id="SSF56436">
    <property type="entry name" value="C-type lectin-like"/>
    <property type="match status" value="1"/>
</dbReference>
<dbReference type="EMBL" id="CAXKWB010010510">
    <property type="protein sequence ID" value="CAL4098276.1"/>
    <property type="molecule type" value="Genomic_DNA"/>
</dbReference>
<evidence type="ECO:0000256" key="1">
    <source>
        <dbReference type="SAM" id="SignalP"/>
    </source>
</evidence>
<evidence type="ECO:0000259" key="2">
    <source>
        <dbReference type="PROSITE" id="PS50041"/>
    </source>
</evidence>